<evidence type="ECO:0000256" key="1">
    <source>
        <dbReference type="ARBA" id="ARBA00007357"/>
    </source>
</evidence>
<dbReference type="Proteomes" id="UP000821853">
    <property type="component" value="Chromosome 9"/>
</dbReference>
<dbReference type="GO" id="GO:0016485">
    <property type="term" value="P:protein processing"/>
    <property type="evidence" value="ECO:0007669"/>
    <property type="project" value="TreeGrafter"/>
</dbReference>
<gene>
    <name evidence="4" type="ORF">HPB48_010338</name>
</gene>
<name>A0A9J6H771_HAELO</name>
<dbReference type="PANTHER" id="PTHR11733">
    <property type="entry name" value="ZINC METALLOPROTEASE FAMILY M13 NEPRILYSIN-RELATED"/>
    <property type="match status" value="1"/>
</dbReference>
<protein>
    <recommendedName>
        <fullName evidence="3">Peptidase M13 N-terminal domain-containing protein</fullName>
    </recommendedName>
</protein>
<evidence type="ECO:0000313" key="5">
    <source>
        <dbReference type="Proteomes" id="UP000821853"/>
    </source>
</evidence>
<feature type="compositionally biased region" description="Polar residues" evidence="2">
    <location>
        <begin position="737"/>
        <end position="746"/>
    </location>
</feature>
<feature type="region of interest" description="Disordered" evidence="2">
    <location>
        <begin position="868"/>
        <end position="894"/>
    </location>
</feature>
<dbReference type="Gene3D" id="3.40.390.10">
    <property type="entry name" value="Collagenase (Catalytic Domain)"/>
    <property type="match status" value="1"/>
</dbReference>
<feature type="compositionally biased region" description="Basic and acidic residues" evidence="2">
    <location>
        <begin position="72"/>
        <end position="86"/>
    </location>
</feature>
<feature type="domain" description="Peptidase M13 N-terminal" evidence="3">
    <location>
        <begin position="930"/>
        <end position="1290"/>
    </location>
</feature>
<feature type="region of interest" description="Disordered" evidence="2">
    <location>
        <begin position="563"/>
        <end position="616"/>
    </location>
</feature>
<sequence>MLLEPHAALQREILLDPPEQPLLVAEKATNTSRDIGLLANNDFASLSRSTRQLFPRSSVILRNTDEVGCEGGYEKKRVEGPPHDTDTSIGDEEAPKKVKSTRRPSETAKKELVFSVSPSKPFRQALLVAPEKRPASIPALTKHKFKALHHSAEAQLVASLFETSPRMQTLCSDDPLSASMPCSMNDPRWLEILERRFPGNRPASGGSERSGRSYSGFCGGCHDKQLSSLDSHSCAEVHAEARRYRSVLNAAQPCYVSARRLPSSPESTAADAVAALSDVSKGTNTFRAAHKGRGTGPAQREAVYATTMNIGEEKDFHLRPLSALMTPVTQHATPSPVNFKELSRIFSIKRSPSTFSVSPSLQANNEVTSHLAALCGPVDTTLPGASHPTTAARAEGRTAARKVLSTDPSEDCKETLTQYKRQLEGNKNRRSAQKPVENSDRAATSRSSLARRPSKRRHTSSLPADATRKLKNEAKKSRSAFVMQGEPGTIKNSRRYNSLPTIDGNQPHARPASEARQGSVELTADLPGAQSNILLGEKPAIATSSSLLRSEPEARQKIYAEFSQDEASRINPASRSQEQELQKESRGDRHVADASIPKPLPRSVTAPCSEKGPRKRHVSCEWFSMLREILNPKHEQIPKIRHAASETKKAHVELPNLHRPQQTGDNGSVTVTASEGSTKGTEGNRATARQADASGSDAEGKTAASKGDLPETSSEDDDDDEVPALPQEQAQFGGLKTSKSAVTENSAHGGGDDRRNIAEMKSENGDTATINSPRPPEDQTHDLLATNQGSGNEIKKMDSFSLAPLERAGRILGELRMFLLHHNASNITLKHWRSIYPEVFIAAITSLLTVLWVTAVYPVHHHQPAHVWKPQPNGTTPIPSAKPQRDESGNFTATFTSSPAKAPRHYLCSTRYCSREAAYIKASIREDLSPCDNFYQFACRNWEASAALSPRGLGVSHSVDVALEKSVASALRDHILYQESDEAVTARDIFAACMAPNRRAAVFMRAHVFPMLPLNTWPTTVPDAPIQVWRTAGILVRRFGIAALLKVTVAVHKKGQEPTVQLEMPRQLFFVGDETRPKVTRMFADAIAEAASEFGEKRSSNLSRQIMSVFKSISELRDYTAFPACRKMSLKHLDYNIWTFVKTIFGTEVHPNTTVLVREADLVMGRLVRLTHNSNVQHFLNYLGFRLIVRLAVLFPENLLNLRRLFSVESSGRIFPDDLKWLLCMRFLESVAPFCLAKAQERTLAAAGGRGRARRLWLTLTQDFFSRSLRRLAWMSHRTLSVMEDKMKRYRYIHFFNGQSSSNITCKRAPRSGPQERLDEFKALRNILSLLQVHQRLQFTQIRRQKTVPDPGFLLETYPRLSEGQQTVYVPAALVNASVPENSTMLAFQLSRVATRLYGALVQIAGAGWSERGQCELDQWAPTQQSRRSVARVRQCLTNDLRSLPQRLQSRASDVLSGYDRGGRPAGVAILTQTAALELALAAFKSMFGF</sequence>
<dbReference type="InterPro" id="IPR008753">
    <property type="entry name" value="Peptidase_M13_N"/>
</dbReference>
<feature type="compositionally biased region" description="Low complexity" evidence="2">
    <location>
        <begin position="441"/>
        <end position="451"/>
    </location>
</feature>
<evidence type="ECO:0000256" key="2">
    <source>
        <dbReference type="SAM" id="MobiDB-lite"/>
    </source>
</evidence>
<feature type="compositionally biased region" description="Basic and acidic residues" evidence="2">
    <location>
        <begin position="577"/>
        <end position="592"/>
    </location>
</feature>
<feature type="compositionally biased region" description="Acidic residues" evidence="2">
    <location>
        <begin position="713"/>
        <end position="722"/>
    </location>
</feature>
<dbReference type="VEuPathDB" id="VectorBase:HLOH_055623"/>
<feature type="region of interest" description="Disordered" evidence="2">
    <location>
        <begin position="421"/>
        <end position="518"/>
    </location>
</feature>
<feature type="compositionally biased region" description="Basic and acidic residues" evidence="2">
    <location>
        <begin position="466"/>
        <end position="476"/>
    </location>
</feature>
<organism evidence="4 5">
    <name type="scientific">Haemaphysalis longicornis</name>
    <name type="common">Bush tick</name>
    <dbReference type="NCBI Taxonomy" id="44386"/>
    <lineage>
        <taxon>Eukaryota</taxon>
        <taxon>Metazoa</taxon>
        <taxon>Ecdysozoa</taxon>
        <taxon>Arthropoda</taxon>
        <taxon>Chelicerata</taxon>
        <taxon>Arachnida</taxon>
        <taxon>Acari</taxon>
        <taxon>Parasitiformes</taxon>
        <taxon>Ixodida</taxon>
        <taxon>Ixodoidea</taxon>
        <taxon>Ixodidae</taxon>
        <taxon>Haemaphysalinae</taxon>
        <taxon>Haemaphysalis</taxon>
    </lineage>
</organism>
<proteinExistence type="inferred from homology"/>
<dbReference type="GO" id="GO:0005886">
    <property type="term" value="C:plasma membrane"/>
    <property type="evidence" value="ECO:0007669"/>
    <property type="project" value="TreeGrafter"/>
</dbReference>
<dbReference type="InterPro" id="IPR000718">
    <property type="entry name" value="Peptidase_M13"/>
</dbReference>
<evidence type="ECO:0000259" key="3">
    <source>
        <dbReference type="Pfam" id="PF05649"/>
    </source>
</evidence>
<keyword evidence="5" id="KW-1185">Reference proteome</keyword>
<dbReference type="GO" id="GO:0004222">
    <property type="term" value="F:metalloendopeptidase activity"/>
    <property type="evidence" value="ECO:0007669"/>
    <property type="project" value="InterPro"/>
</dbReference>
<dbReference type="Gene3D" id="1.10.1380.10">
    <property type="entry name" value="Neutral endopeptidase , domain2"/>
    <property type="match status" value="1"/>
</dbReference>
<dbReference type="EMBL" id="JABSTR010000011">
    <property type="protein sequence ID" value="KAH9382588.1"/>
    <property type="molecule type" value="Genomic_DNA"/>
</dbReference>
<evidence type="ECO:0000313" key="4">
    <source>
        <dbReference type="EMBL" id="KAH9382588.1"/>
    </source>
</evidence>
<dbReference type="PROSITE" id="PS51885">
    <property type="entry name" value="NEPRILYSIN"/>
    <property type="match status" value="1"/>
</dbReference>
<comment type="caution">
    <text evidence="4">The sequence shown here is derived from an EMBL/GenBank/DDBJ whole genome shotgun (WGS) entry which is preliminary data.</text>
</comment>
<feature type="region of interest" description="Disordered" evidence="2">
    <location>
        <begin position="644"/>
        <end position="793"/>
    </location>
</feature>
<feature type="compositionally biased region" description="Polar residues" evidence="2">
    <location>
        <begin position="659"/>
        <end position="681"/>
    </location>
</feature>
<accession>A0A9J6H771</accession>
<dbReference type="PANTHER" id="PTHR11733:SF241">
    <property type="entry name" value="GH26575P-RELATED"/>
    <property type="match status" value="1"/>
</dbReference>
<dbReference type="InterPro" id="IPR042089">
    <property type="entry name" value="Peptidase_M13_dom_2"/>
</dbReference>
<dbReference type="OrthoDB" id="6512089at2759"/>
<comment type="similarity">
    <text evidence="1">Belongs to the peptidase M13 family.</text>
</comment>
<feature type="compositionally biased region" description="Polar residues" evidence="2">
    <location>
        <begin position="495"/>
        <end position="504"/>
    </location>
</feature>
<feature type="compositionally biased region" description="Basic and acidic residues" evidence="2">
    <location>
        <begin position="750"/>
        <end position="764"/>
    </location>
</feature>
<dbReference type="SUPFAM" id="SSF55486">
    <property type="entry name" value="Metalloproteases ('zincins'), catalytic domain"/>
    <property type="match status" value="1"/>
</dbReference>
<dbReference type="InterPro" id="IPR024079">
    <property type="entry name" value="MetalloPept_cat_dom_sf"/>
</dbReference>
<feature type="region of interest" description="Disordered" evidence="2">
    <location>
        <begin position="72"/>
        <end position="109"/>
    </location>
</feature>
<dbReference type="Pfam" id="PF05649">
    <property type="entry name" value="Peptidase_M13_N"/>
    <property type="match status" value="1"/>
</dbReference>
<reference evidence="4 5" key="1">
    <citation type="journal article" date="2020" name="Cell">
        <title>Large-Scale Comparative Analyses of Tick Genomes Elucidate Their Genetic Diversity and Vector Capacities.</title>
        <authorList>
            <consortium name="Tick Genome and Microbiome Consortium (TIGMIC)"/>
            <person name="Jia N."/>
            <person name="Wang J."/>
            <person name="Shi W."/>
            <person name="Du L."/>
            <person name="Sun Y."/>
            <person name="Zhan W."/>
            <person name="Jiang J.F."/>
            <person name="Wang Q."/>
            <person name="Zhang B."/>
            <person name="Ji P."/>
            <person name="Bell-Sakyi L."/>
            <person name="Cui X.M."/>
            <person name="Yuan T.T."/>
            <person name="Jiang B.G."/>
            <person name="Yang W.F."/>
            <person name="Lam T.T."/>
            <person name="Chang Q.C."/>
            <person name="Ding S.J."/>
            <person name="Wang X.J."/>
            <person name="Zhu J.G."/>
            <person name="Ruan X.D."/>
            <person name="Zhao L."/>
            <person name="Wei J.T."/>
            <person name="Ye R.Z."/>
            <person name="Que T.C."/>
            <person name="Du C.H."/>
            <person name="Zhou Y.H."/>
            <person name="Cheng J.X."/>
            <person name="Dai P.F."/>
            <person name="Guo W.B."/>
            <person name="Han X.H."/>
            <person name="Huang E.J."/>
            <person name="Li L.F."/>
            <person name="Wei W."/>
            <person name="Gao Y.C."/>
            <person name="Liu J.Z."/>
            <person name="Shao H.Z."/>
            <person name="Wang X."/>
            <person name="Wang C.C."/>
            <person name="Yang T.C."/>
            <person name="Huo Q.B."/>
            <person name="Li W."/>
            <person name="Chen H.Y."/>
            <person name="Chen S.E."/>
            <person name="Zhou L.G."/>
            <person name="Ni X.B."/>
            <person name="Tian J.H."/>
            <person name="Sheng Y."/>
            <person name="Liu T."/>
            <person name="Pan Y.S."/>
            <person name="Xia L.Y."/>
            <person name="Li J."/>
            <person name="Zhao F."/>
            <person name="Cao W.C."/>
        </authorList>
    </citation>
    <scope>NUCLEOTIDE SEQUENCE [LARGE SCALE GENOMIC DNA]</scope>
    <source>
        <strain evidence="4">HaeL-2018</strain>
    </source>
</reference>